<accession>A0A0A9ETW0</accession>
<reference evidence="1" key="2">
    <citation type="journal article" date="2015" name="Data Brief">
        <title>Shoot transcriptome of the giant reed, Arundo donax.</title>
        <authorList>
            <person name="Barrero R.A."/>
            <person name="Guerrero F.D."/>
            <person name="Moolhuijzen P."/>
            <person name="Goolsby J.A."/>
            <person name="Tidwell J."/>
            <person name="Bellgard S.E."/>
            <person name="Bellgard M.I."/>
        </authorList>
    </citation>
    <scope>NUCLEOTIDE SEQUENCE</scope>
    <source>
        <tissue evidence="1">Shoot tissue taken approximately 20 cm above the soil surface</tissue>
    </source>
</reference>
<proteinExistence type="predicted"/>
<name>A0A0A9ETW0_ARUDO</name>
<dbReference type="AlphaFoldDB" id="A0A0A9ETW0"/>
<evidence type="ECO:0000313" key="1">
    <source>
        <dbReference type="EMBL" id="JAE03527.1"/>
    </source>
</evidence>
<dbReference type="EMBL" id="GBRH01194369">
    <property type="protein sequence ID" value="JAE03527.1"/>
    <property type="molecule type" value="Transcribed_RNA"/>
</dbReference>
<organism evidence="1">
    <name type="scientific">Arundo donax</name>
    <name type="common">Giant reed</name>
    <name type="synonym">Donax arundinaceus</name>
    <dbReference type="NCBI Taxonomy" id="35708"/>
    <lineage>
        <taxon>Eukaryota</taxon>
        <taxon>Viridiplantae</taxon>
        <taxon>Streptophyta</taxon>
        <taxon>Embryophyta</taxon>
        <taxon>Tracheophyta</taxon>
        <taxon>Spermatophyta</taxon>
        <taxon>Magnoliopsida</taxon>
        <taxon>Liliopsida</taxon>
        <taxon>Poales</taxon>
        <taxon>Poaceae</taxon>
        <taxon>PACMAD clade</taxon>
        <taxon>Arundinoideae</taxon>
        <taxon>Arundineae</taxon>
        <taxon>Arundo</taxon>
    </lineage>
</organism>
<sequence length="63" mass="7192">MTTYIDDDICISPSADDTVFKSHLLEKLGYVYRDYVLNFAYLDCFTDCISYCPSSVVSSVFQL</sequence>
<protein>
    <submittedName>
        <fullName evidence="1">Uncharacterized protein</fullName>
    </submittedName>
</protein>
<reference evidence="1" key="1">
    <citation type="submission" date="2014-09" db="EMBL/GenBank/DDBJ databases">
        <authorList>
            <person name="Magalhaes I.L.F."/>
            <person name="Oliveira U."/>
            <person name="Santos F.R."/>
            <person name="Vidigal T.H.D.A."/>
            <person name="Brescovit A.D."/>
            <person name="Santos A.J."/>
        </authorList>
    </citation>
    <scope>NUCLEOTIDE SEQUENCE</scope>
    <source>
        <tissue evidence="1">Shoot tissue taken approximately 20 cm above the soil surface</tissue>
    </source>
</reference>